<accession>A0AAU9TVK0</accession>
<evidence type="ECO:0000313" key="2">
    <source>
        <dbReference type="Proteomes" id="UP001153954"/>
    </source>
</evidence>
<sequence>MFYGAIIAFGAFLYFVWKFLFAKSVQSRLIVSEPVLEDDKYLQHHENTRKEIDTSAYCCSENIETSSDVADYNLNTRSKDEDINKGDTYCDTKPSSREKKDNKQIENVLKIIEIQNSTLITPKLEIENFENNKLVTPTLLLNNKQEGNKFDIKPPLQETENIQIENELKILEIQNSTIIAPKLEIKKFESENLVTPSLLLKQNNKKFHKKPLERDSPPRERFAEFLEKTVLNDDKLQSIIQNLSLNKCSIEPVRSYDLQTDYAKKENLLSEKAVELQNAIDEIGDKFKHINDKNRFKLNENEETNEDKNEDTKLEESKPLLLKRLQKQSGVPTGLNFGSVIGELKNRTKNASNGGLKPVFKKFETDTVDNQARSLQTFKK</sequence>
<keyword evidence="2" id="KW-1185">Reference proteome</keyword>
<reference evidence="1" key="1">
    <citation type="submission" date="2022-03" db="EMBL/GenBank/DDBJ databases">
        <authorList>
            <person name="Tunstrom K."/>
        </authorList>
    </citation>
    <scope>NUCLEOTIDE SEQUENCE</scope>
</reference>
<evidence type="ECO:0000313" key="1">
    <source>
        <dbReference type="EMBL" id="CAH2090881.1"/>
    </source>
</evidence>
<gene>
    <name evidence="1" type="ORF">EEDITHA_LOCUS6795</name>
</gene>
<organism evidence="1 2">
    <name type="scientific">Euphydryas editha</name>
    <name type="common">Edith's checkerspot</name>
    <dbReference type="NCBI Taxonomy" id="104508"/>
    <lineage>
        <taxon>Eukaryota</taxon>
        <taxon>Metazoa</taxon>
        <taxon>Ecdysozoa</taxon>
        <taxon>Arthropoda</taxon>
        <taxon>Hexapoda</taxon>
        <taxon>Insecta</taxon>
        <taxon>Pterygota</taxon>
        <taxon>Neoptera</taxon>
        <taxon>Endopterygota</taxon>
        <taxon>Lepidoptera</taxon>
        <taxon>Glossata</taxon>
        <taxon>Ditrysia</taxon>
        <taxon>Papilionoidea</taxon>
        <taxon>Nymphalidae</taxon>
        <taxon>Nymphalinae</taxon>
        <taxon>Euphydryas</taxon>
    </lineage>
</organism>
<dbReference type="Proteomes" id="UP001153954">
    <property type="component" value="Unassembled WGS sequence"/>
</dbReference>
<comment type="caution">
    <text evidence="1">The sequence shown here is derived from an EMBL/GenBank/DDBJ whole genome shotgun (WGS) entry which is preliminary data.</text>
</comment>
<name>A0AAU9TVK0_EUPED</name>
<protein>
    <submittedName>
        <fullName evidence="1">Uncharacterized protein</fullName>
    </submittedName>
</protein>
<dbReference type="AlphaFoldDB" id="A0AAU9TVK0"/>
<proteinExistence type="predicted"/>
<dbReference type="EMBL" id="CAKOGL010000010">
    <property type="protein sequence ID" value="CAH2090881.1"/>
    <property type="molecule type" value="Genomic_DNA"/>
</dbReference>